<dbReference type="InterPro" id="IPR012677">
    <property type="entry name" value="Nucleotide-bd_a/b_plait_sf"/>
</dbReference>
<organism evidence="5 6">
    <name type="scientific">Australozyma saopauloensis</name>
    <dbReference type="NCBI Taxonomy" id="291208"/>
    <lineage>
        <taxon>Eukaryota</taxon>
        <taxon>Fungi</taxon>
        <taxon>Dikarya</taxon>
        <taxon>Ascomycota</taxon>
        <taxon>Saccharomycotina</taxon>
        <taxon>Pichiomycetes</taxon>
        <taxon>Metschnikowiaceae</taxon>
        <taxon>Australozyma</taxon>
    </lineage>
</organism>
<keyword evidence="6" id="KW-1185">Reference proteome</keyword>
<dbReference type="GeneID" id="88174929"/>
<evidence type="ECO:0000256" key="1">
    <source>
        <dbReference type="ARBA" id="ARBA00022884"/>
    </source>
</evidence>
<dbReference type="GO" id="GO:0003723">
    <property type="term" value="F:RNA binding"/>
    <property type="evidence" value="ECO:0007669"/>
    <property type="project" value="UniProtKB-UniRule"/>
</dbReference>
<protein>
    <recommendedName>
        <fullName evidence="4">RRM domain-containing protein</fullName>
    </recommendedName>
</protein>
<gene>
    <name evidence="5" type="ORF">PUMCH_003866</name>
</gene>
<dbReference type="Pfam" id="PF00076">
    <property type="entry name" value="RRM_1"/>
    <property type="match status" value="1"/>
</dbReference>
<dbReference type="InterPro" id="IPR000504">
    <property type="entry name" value="RRM_dom"/>
</dbReference>
<dbReference type="RefSeq" id="XP_062878892.1">
    <property type="nucleotide sequence ID" value="XM_063022822.1"/>
</dbReference>
<dbReference type="KEGG" id="asau:88174929"/>
<dbReference type="Proteomes" id="UP001338582">
    <property type="component" value="Chromosome 4"/>
</dbReference>
<proteinExistence type="predicted"/>
<feature type="compositionally biased region" description="Basic residues" evidence="3">
    <location>
        <begin position="88"/>
        <end position="97"/>
    </location>
</feature>
<evidence type="ECO:0000259" key="4">
    <source>
        <dbReference type="PROSITE" id="PS50102"/>
    </source>
</evidence>
<dbReference type="PANTHER" id="PTHR23236">
    <property type="entry name" value="EUKARYOTIC TRANSLATION INITIATION FACTOR 4B/4H"/>
    <property type="match status" value="1"/>
</dbReference>
<feature type="compositionally biased region" description="Basic and acidic residues" evidence="3">
    <location>
        <begin position="358"/>
        <end position="373"/>
    </location>
</feature>
<feature type="domain" description="RRM" evidence="4">
    <location>
        <begin position="238"/>
        <end position="316"/>
    </location>
</feature>
<feature type="region of interest" description="Disordered" evidence="3">
    <location>
        <begin position="1"/>
        <end position="129"/>
    </location>
</feature>
<evidence type="ECO:0000256" key="2">
    <source>
        <dbReference type="PROSITE-ProRule" id="PRU00176"/>
    </source>
</evidence>
<dbReference type="AlphaFoldDB" id="A0AAX4HDM0"/>
<name>A0AAX4HDM0_9ASCO</name>
<dbReference type="PROSITE" id="PS50102">
    <property type="entry name" value="RRM"/>
    <property type="match status" value="2"/>
</dbReference>
<dbReference type="SMART" id="SM00360">
    <property type="entry name" value="RRM"/>
    <property type="match status" value="2"/>
</dbReference>
<keyword evidence="1 2" id="KW-0694">RNA-binding</keyword>
<dbReference type="EMBL" id="CP138897">
    <property type="protein sequence ID" value="WPK26511.1"/>
    <property type="molecule type" value="Genomic_DNA"/>
</dbReference>
<feature type="compositionally biased region" description="Basic and acidic residues" evidence="3">
    <location>
        <begin position="1"/>
        <end position="13"/>
    </location>
</feature>
<evidence type="ECO:0000313" key="6">
    <source>
        <dbReference type="Proteomes" id="UP001338582"/>
    </source>
</evidence>
<dbReference type="GO" id="GO:0005730">
    <property type="term" value="C:nucleolus"/>
    <property type="evidence" value="ECO:0007669"/>
    <property type="project" value="TreeGrafter"/>
</dbReference>
<feature type="region of interest" description="Disordered" evidence="3">
    <location>
        <begin position="340"/>
        <end position="386"/>
    </location>
</feature>
<dbReference type="Gene3D" id="3.30.70.330">
    <property type="match status" value="2"/>
</dbReference>
<dbReference type="InterPro" id="IPR035979">
    <property type="entry name" value="RBD_domain_sf"/>
</dbReference>
<dbReference type="PANTHER" id="PTHR23236:SF95">
    <property type="entry name" value="NUCLEOLAR PROTEIN 13"/>
    <property type="match status" value="1"/>
</dbReference>
<evidence type="ECO:0000256" key="3">
    <source>
        <dbReference type="SAM" id="MobiDB-lite"/>
    </source>
</evidence>
<dbReference type="SUPFAM" id="SSF54928">
    <property type="entry name" value="RNA-binding domain, RBD"/>
    <property type="match status" value="2"/>
</dbReference>
<feature type="domain" description="RRM" evidence="4">
    <location>
        <begin position="130"/>
        <end position="218"/>
    </location>
</feature>
<sequence>MASLTELRESKKEKRERKKEKKEKLKKPVEASEVDSADPVSDVVDSEPENVETRAETAATNEDSDNAESTETKGDELEIDLNLSAPLSKKKQRQLKKGKLDLEKIARKNPPPKPANEDGTEPAPSKKSPFGVWIGNLAYQTTREDIIKHIVDRTLANEEPLVAVTEADITRVNLPKKANKIKGFAYVDLPSAKHVEAVVALSESRIHDRNLLIKNASSFEGRPEEHKTKPLLKNPPSRILFVGNLSFDTTDDLLDEHFRPYGELVRIRMATFEDTGKCKGFAFLDFKDETGPTAALKSKMAKTFINRNLRLEYGEDRSKRTPKRQFADADFSLQTEFSAPSFKERTSETESAPVPKFAHKERSAAPKRGRDLYNDAPNKRMKSSVALATAQRASAAIVPSQGKKVTFD</sequence>
<evidence type="ECO:0000313" key="5">
    <source>
        <dbReference type="EMBL" id="WPK26511.1"/>
    </source>
</evidence>
<accession>A0AAX4HDM0</accession>
<reference evidence="5 6" key="1">
    <citation type="submission" date="2023-10" db="EMBL/GenBank/DDBJ databases">
        <title>Draft Genome Sequence of Candida saopaulonensis from a very Premature Infant with Sepsis.</title>
        <authorList>
            <person name="Ning Y."/>
            <person name="Dai R."/>
            <person name="Xiao M."/>
            <person name="Xu Y."/>
            <person name="Yan Q."/>
            <person name="Zhang L."/>
        </authorList>
    </citation>
    <scope>NUCLEOTIDE SEQUENCE [LARGE SCALE GENOMIC DNA]</scope>
    <source>
        <strain evidence="5 6">19XY460</strain>
    </source>
</reference>